<dbReference type="Proteomes" id="UP000091820">
    <property type="component" value="Unassembled WGS sequence"/>
</dbReference>
<reference evidence="2" key="2">
    <citation type="submission" date="2020-05" db="UniProtKB">
        <authorList>
            <consortium name="EnsemblMetazoa"/>
        </authorList>
    </citation>
    <scope>IDENTIFICATION</scope>
    <source>
        <strain evidence="2">IAEA</strain>
    </source>
</reference>
<name>A0A1A9X245_9MUSC</name>
<protein>
    <submittedName>
        <fullName evidence="2">Uncharacterized protein</fullName>
    </submittedName>
</protein>
<reference evidence="3" key="1">
    <citation type="submission" date="2014-03" db="EMBL/GenBank/DDBJ databases">
        <authorList>
            <person name="Aksoy S."/>
            <person name="Warren W."/>
            <person name="Wilson R.K."/>
        </authorList>
    </citation>
    <scope>NUCLEOTIDE SEQUENCE [LARGE SCALE GENOMIC DNA]</scope>
    <source>
        <strain evidence="3">IAEA</strain>
    </source>
</reference>
<evidence type="ECO:0000313" key="3">
    <source>
        <dbReference type="Proteomes" id="UP000091820"/>
    </source>
</evidence>
<proteinExistence type="predicted"/>
<dbReference type="EnsemblMetazoa" id="GBRI041434-RA">
    <property type="protein sequence ID" value="GBRI041434-PA"/>
    <property type="gene ID" value="GBRI041434"/>
</dbReference>
<accession>A0A1A9X245</accession>
<evidence type="ECO:0000313" key="2">
    <source>
        <dbReference type="EnsemblMetazoa" id="GBRI041434-PA"/>
    </source>
</evidence>
<feature type="transmembrane region" description="Helical" evidence="1">
    <location>
        <begin position="90"/>
        <end position="108"/>
    </location>
</feature>
<evidence type="ECO:0000256" key="1">
    <source>
        <dbReference type="SAM" id="Phobius"/>
    </source>
</evidence>
<keyword evidence="1" id="KW-0812">Transmembrane</keyword>
<keyword evidence="1" id="KW-0472">Membrane</keyword>
<sequence>MQTTMSSPSRHIINQCDFRNATSAVQKPNMRSLRITQIFPSLDLVIYYDAWKNFPLAVLILEINTSVQETGTRPFLCECLNNVMRYNKILFIWPIGFSTAFAFMQIIIDF</sequence>
<organism evidence="2 3">
    <name type="scientific">Glossina brevipalpis</name>
    <dbReference type="NCBI Taxonomy" id="37001"/>
    <lineage>
        <taxon>Eukaryota</taxon>
        <taxon>Metazoa</taxon>
        <taxon>Ecdysozoa</taxon>
        <taxon>Arthropoda</taxon>
        <taxon>Hexapoda</taxon>
        <taxon>Insecta</taxon>
        <taxon>Pterygota</taxon>
        <taxon>Neoptera</taxon>
        <taxon>Endopterygota</taxon>
        <taxon>Diptera</taxon>
        <taxon>Brachycera</taxon>
        <taxon>Muscomorpha</taxon>
        <taxon>Hippoboscoidea</taxon>
        <taxon>Glossinidae</taxon>
        <taxon>Glossina</taxon>
    </lineage>
</organism>
<keyword evidence="1" id="KW-1133">Transmembrane helix</keyword>
<dbReference type="AlphaFoldDB" id="A0A1A9X245"/>
<keyword evidence="3" id="KW-1185">Reference proteome</keyword>
<dbReference type="VEuPathDB" id="VectorBase:GBRI041434"/>